<accession>A0A9P1IU03</accession>
<feature type="region of interest" description="Disordered" evidence="1">
    <location>
        <begin position="371"/>
        <end position="437"/>
    </location>
</feature>
<keyword evidence="2" id="KW-0812">Transmembrane</keyword>
<sequence>MITRFNAFFILFGIVSGQYNNYNNNNNGYNSNSNSNANQNLNQNNQYQQNGYGSNNYGSSNQNSWGANNYGNNNNMINLTTTESPNTSNKGVSIQIQLKGYSNINSLLPNSNTCICPTGTCSFMNTNPRCYFAFNFIASSEDGSVRHHMTDFVYLENGQLPQSSQNSWGSTYVMRFPSKPAAIDVLVYHLGAVISQSGQLVSVDTLTLVDTFVISLVDTLPAVDGVQNMNNQRTYQGQTLGTSLSLGTSVSCAGSLVGANCDLHCTKSHITTNIAQCVSNSTGYYSICEYVSNGQVDRCKKCPWGVREGTYCQDANGGVLDPREAGFVGSGWQTAAILLIIALFIMTLLFCASILFTCFKHRQPVEKELTTFKQPYDDREPLRQPSPQQSNGSPNNRPMLPPQPIKSALRKPYAPLSDDSSFASDVPPVRPSRSEVV</sequence>
<reference evidence="4" key="1">
    <citation type="submission" date="2022-11" db="EMBL/GenBank/DDBJ databases">
        <authorList>
            <person name="Kikuchi T."/>
        </authorList>
    </citation>
    <scope>NUCLEOTIDE SEQUENCE</scope>
    <source>
        <strain evidence="4">PS1010</strain>
    </source>
</reference>
<evidence type="ECO:0000256" key="3">
    <source>
        <dbReference type="SAM" id="SignalP"/>
    </source>
</evidence>
<keyword evidence="2" id="KW-1133">Transmembrane helix</keyword>
<protein>
    <submittedName>
        <fullName evidence="4">Uncharacterized protein</fullName>
    </submittedName>
</protein>
<dbReference type="OrthoDB" id="5855624at2759"/>
<keyword evidence="5" id="KW-1185">Reference proteome</keyword>
<evidence type="ECO:0000313" key="4">
    <source>
        <dbReference type="EMBL" id="CAI5449368.1"/>
    </source>
</evidence>
<feature type="signal peptide" evidence="3">
    <location>
        <begin position="1"/>
        <end position="17"/>
    </location>
</feature>
<evidence type="ECO:0000256" key="1">
    <source>
        <dbReference type="SAM" id="MobiDB-lite"/>
    </source>
</evidence>
<feature type="compositionally biased region" description="Basic and acidic residues" evidence="1">
    <location>
        <begin position="371"/>
        <end position="382"/>
    </location>
</feature>
<evidence type="ECO:0000313" key="5">
    <source>
        <dbReference type="Proteomes" id="UP001152747"/>
    </source>
</evidence>
<dbReference type="EMBL" id="CANHGI010000004">
    <property type="protein sequence ID" value="CAI5449368.1"/>
    <property type="molecule type" value="Genomic_DNA"/>
</dbReference>
<feature type="region of interest" description="Disordered" evidence="1">
    <location>
        <begin position="26"/>
        <end position="55"/>
    </location>
</feature>
<keyword evidence="2" id="KW-0472">Membrane</keyword>
<name>A0A9P1IU03_9PELO</name>
<dbReference type="AlphaFoldDB" id="A0A9P1IU03"/>
<comment type="caution">
    <text evidence="4">The sequence shown here is derived from an EMBL/GenBank/DDBJ whole genome shotgun (WGS) entry which is preliminary data.</text>
</comment>
<proteinExistence type="predicted"/>
<dbReference type="Proteomes" id="UP001152747">
    <property type="component" value="Unassembled WGS sequence"/>
</dbReference>
<keyword evidence="3" id="KW-0732">Signal</keyword>
<evidence type="ECO:0000256" key="2">
    <source>
        <dbReference type="SAM" id="Phobius"/>
    </source>
</evidence>
<feature type="transmembrane region" description="Helical" evidence="2">
    <location>
        <begin position="335"/>
        <end position="359"/>
    </location>
</feature>
<feature type="chain" id="PRO_5040392666" evidence="3">
    <location>
        <begin position="18"/>
        <end position="437"/>
    </location>
</feature>
<feature type="compositionally biased region" description="Polar residues" evidence="1">
    <location>
        <begin position="385"/>
        <end position="396"/>
    </location>
</feature>
<gene>
    <name evidence="4" type="ORF">CAMP_LOCUS12005</name>
</gene>
<organism evidence="4 5">
    <name type="scientific">Caenorhabditis angaria</name>
    <dbReference type="NCBI Taxonomy" id="860376"/>
    <lineage>
        <taxon>Eukaryota</taxon>
        <taxon>Metazoa</taxon>
        <taxon>Ecdysozoa</taxon>
        <taxon>Nematoda</taxon>
        <taxon>Chromadorea</taxon>
        <taxon>Rhabditida</taxon>
        <taxon>Rhabditina</taxon>
        <taxon>Rhabditomorpha</taxon>
        <taxon>Rhabditoidea</taxon>
        <taxon>Rhabditidae</taxon>
        <taxon>Peloderinae</taxon>
        <taxon>Caenorhabditis</taxon>
    </lineage>
</organism>